<evidence type="ECO:0000256" key="2">
    <source>
        <dbReference type="SAM" id="Phobius"/>
    </source>
</evidence>
<reference evidence="3" key="2">
    <citation type="submission" date="2021-04" db="EMBL/GenBank/DDBJ databases">
        <authorList>
            <person name="Gilroy R."/>
        </authorList>
    </citation>
    <scope>NUCLEOTIDE SEQUENCE</scope>
    <source>
        <strain evidence="3">CHK192-8294</strain>
    </source>
</reference>
<feature type="transmembrane region" description="Helical" evidence="2">
    <location>
        <begin position="234"/>
        <end position="257"/>
    </location>
</feature>
<feature type="region of interest" description="Disordered" evidence="1">
    <location>
        <begin position="154"/>
        <end position="190"/>
    </location>
</feature>
<feature type="transmembrane region" description="Helical" evidence="2">
    <location>
        <begin position="293"/>
        <end position="312"/>
    </location>
</feature>
<evidence type="ECO:0000313" key="3">
    <source>
        <dbReference type="EMBL" id="HJB81446.1"/>
    </source>
</evidence>
<keyword evidence="2" id="KW-1133">Transmembrane helix</keyword>
<evidence type="ECO:0000256" key="1">
    <source>
        <dbReference type="SAM" id="MobiDB-lite"/>
    </source>
</evidence>
<proteinExistence type="predicted"/>
<dbReference type="EMBL" id="DWXO01000101">
    <property type="protein sequence ID" value="HJB81446.1"/>
    <property type="molecule type" value="Genomic_DNA"/>
</dbReference>
<keyword evidence="2" id="KW-0472">Membrane</keyword>
<sequence length="722" mass="78709">MAKDRDDELNQDLPGGDEFSLESILAEFGGGQKQKKTEEDTIPFPVVPKGHHPASPTKKPGRVLTFPDGGQDQVRRESRSAVTRQPPVEKEPPPKQQQPPADNVLDFPEEAAGTEESPLAQGINRLLKKADDYAEHMFEEEGVEDDTAVRRAEEFIPGTDEEEAPSPRRRERKPRKEPPPAPDLPPADLARRYGKGLKGMRVRSTLVFLLFLPTLYLTLDIFPHPQALTPQLRVLALAGVQVLAMLLGLDVLFRGLFGLLRLEFGMDTLLLFSCAATLADALTMYQLDSREGQMPYCAAIVLGISLLLRGTYRKRRGLRLACKTAASASHPYLVTLDEGKWNGRDTYAKWSGEAAGFGRQMQASDGAQRIFRRICPLLFIASLLLSVVASIGRGAPERLLWCLSATLTASTSLSGALCFGQPWLALCQRLSKSGAAIAGWDGVTATGGSGILVTDSDLFPPGCVSLNGIKIFGDFPAEKVVADTATLIRESGCGLDKPFHDLLRSQGAIYRRVSNFFCYEGGLSGVIRNEQVLVGSTDFMRLMEIALPPGLRVKNAVFCAIDGELAGIFALNYTLHGTVDPALTSLIRNRVSPVMATRDFNLTPAMLRQRFKLPVDRMEYPAVERRVELSDEDQLHSDILTAVLCREGIGPYSEAVVGAARLRRAVRASALVASLGAVVGLVLAFYLTFVGAYASLSAANLLVFLIMWLVPTPLISGMVNKY</sequence>
<reference evidence="3" key="1">
    <citation type="journal article" date="2021" name="PeerJ">
        <title>Extensive microbial diversity within the chicken gut microbiome revealed by metagenomics and culture.</title>
        <authorList>
            <person name="Gilroy R."/>
            <person name="Ravi A."/>
            <person name="Getino M."/>
            <person name="Pursley I."/>
            <person name="Horton D.L."/>
            <person name="Alikhan N.F."/>
            <person name="Baker D."/>
            <person name="Gharbi K."/>
            <person name="Hall N."/>
            <person name="Watson M."/>
            <person name="Adriaenssens E.M."/>
            <person name="Foster-Nyarko E."/>
            <person name="Jarju S."/>
            <person name="Secka A."/>
            <person name="Antonio M."/>
            <person name="Oren A."/>
            <person name="Chaudhuri R.R."/>
            <person name="La Ragione R."/>
            <person name="Hildebrand F."/>
            <person name="Pallen M.J."/>
        </authorList>
    </citation>
    <scope>NUCLEOTIDE SEQUENCE</scope>
    <source>
        <strain evidence="3">CHK192-8294</strain>
    </source>
</reference>
<accession>A0A9D2MN23</accession>
<feature type="transmembrane region" description="Helical" evidence="2">
    <location>
        <begin position="202"/>
        <end position="222"/>
    </location>
</feature>
<keyword evidence="2" id="KW-0812">Transmembrane</keyword>
<feature type="transmembrane region" description="Helical" evidence="2">
    <location>
        <begin position="699"/>
        <end position="719"/>
    </location>
</feature>
<dbReference type="Proteomes" id="UP000823921">
    <property type="component" value="Unassembled WGS sequence"/>
</dbReference>
<feature type="region of interest" description="Disordered" evidence="1">
    <location>
        <begin position="1"/>
        <end position="120"/>
    </location>
</feature>
<feature type="transmembrane region" description="Helical" evidence="2">
    <location>
        <begin position="370"/>
        <end position="392"/>
    </location>
</feature>
<evidence type="ECO:0000313" key="4">
    <source>
        <dbReference type="Proteomes" id="UP000823921"/>
    </source>
</evidence>
<feature type="transmembrane region" description="Helical" evidence="2">
    <location>
        <begin position="269"/>
        <end position="287"/>
    </location>
</feature>
<feature type="transmembrane region" description="Helical" evidence="2">
    <location>
        <begin position="398"/>
        <end position="419"/>
    </location>
</feature>
<dbReference type="AlphaFoldDB" id="A0A9D2MN23"/>
<protein>
    <submittedName>
        <fullName evidence="3">Uncharacterized protein</fullName>
    </submittedName>
</protein>
<feature type="transmembrane region" description="Helical" evidence="2">
    <location>
        <begin position="670"/>
        <end position="693"/>
    </location>
</feature>
<name>A0A9D2MN23_9FIRM</name>
<comment type="caution">
    <text evidence="3">The sequence shown here is derived from an EMBL/GenBank/DDBJ whole genome shotgun (WGS) entry which is preliminary data.</text>
</comment>
<gene>
    <name evidence="3" type="ORF">H9712_10720</name>
</gene>
<organism evidence="3 4">
    <name type="scientific">Candidatus Flavonifractor intestinigallinarum</name>
    <dbReference type="NCBI Taxonomy" id="2838586"/>
    <lineage>
        <taxon>Bacteria</taxon>
        <taxon>Bacillati</taxon>
        <taxon>Bacillota</taxon>
        <taxon>Clostridia</taxon>
        <taxon>Eubacteriales</taxon>
        <taxon>Oscillospiraceae</taxon>
        <taxon>Flavonifractor</taxon>
    </lineage>
</organism>